<evidence type="ECO:0000256" key="6">
    <source>
        <dbReference type="RuleBase" id="RU361187"/>
    </source>
</evidence>
<keyword evidence="2 6" id="KW-0378">Hydrolase</keyword>
<dbReference type="GO" id="GO:0004553">
    <property type="term" value="F:hydrolase activity, hydrolyzing O-glycosyl compounds"/>
    <property type="evidence" value="ECO:0007669"/>
    <property type="project" value="InterPro"/>
</dbReference>
<dbReference type="Pfam" id="PF17851">
    <property type="entry name" value="GH43_C2"/>
    <property type="match status" value="1"/>
</dbReference>
<dbReference type="InterPro" id="IPR013320">
    <property type="entry name" value="ConA-like_dom_sf"/>
</dbReference>
<evidence type="ECO:0000313" key="8">
    <source>
        <dbReference type="EMBL" id="RRJ67599.1"/>
    </source>
</evidence>
<comment type="similarity">
    <text evidence="1 6">Belongs to the glycosyl hydrolase 43 family.</text>
</comment>
<dbReference type="Gene3D" id="2.115.10.20">
    <property type="entry name" value="Glycosyl hydrolase domain, family 43"/>
    <property type="match status" value="1"/>
</dbReference>
<dbReference type="InterPro" id="IPR023296">
    <property type="entry name" value="Glyco_hydro_beta-prop_sf"/>
</dbReference>
<evidence type="ECO:0000256" key="5">
    <source>
        <dbReference type="PIRSR" id="PIRSR606710-2"/>
    </source>
</evidence>
<organism evidence="8 9">
    <name type="scientific">Paenibacillus oralis</name>
    <dbReference type="NCBI Taxonomy" id="2490856"/>
    <lineage>
        <taxon>Bacteria</taxon>
        <taxon>Bacillati</taxon>
        <taxon>Bacillota</taxon>
        <taxon>Bacilli</taxon>
        <taxon>Bacillales</taxon>
        <taxon>Paenibacillaceae</taxon>
        <taxon>Paenibacillus</taxon>
    </lineage>
</organism>
<dbReference type="InterPro" id="IPR051795">
    <property type="entry name" value="Glycosyl_Hydrlase_43"/>
</dbReference>
<proteinExistence type="inferred from homology"/>
<evidence type="ECO:0000256" key="1">
    <source>
        <dbReference type="ARBA" id="ARBA00009865"/>
    </source>
</evidence>
<protein>
    <submittedName>
        <fullName evidence="8">Glycoside hydrolase family 43 protein</fullName>
    </submittedName>
</protein>
<accession>A0A3P3UDQ1</accession>
<dbReference type="EMBL" id="RRCN01000001">
    <property type="protein sequence ID" value="RRJ67599.1"/>
    <property type="molecule type" value="Genomic_DNA"/>
</dbReference>
<evidence type="ECO:0000313" key="9">
    <source>
        <dbReference type="Proteomes" id="UP000267017"/>
    </source>
</evidence>
<feature type="domain" description="Beta-xylosidase C-terminal Concanavalin A-like" evidence="7">
    <location>
        <begin position="310"/>
        <end position="504"/>
    </location>
</feature>
<feature type="site" description="Important for catalytic activity, responsible for pKa modulation of the active site Glu and correct orientation of both the proton donor and substrate" evidence="5">
    <location>
        <position position="121"/>
    </location>
</feature>
<dbReference type="Gene3D" id="2.60.120.200">
    <property type="match status" value="1"/>
</dbReference>
<feature type="active site" description="Proton acceptor" evidence="4">
    <location>
        <position position="15"/>
    </location>
</feature>
<dbReference type="PANTHER" id="PTHR42812:SF12">
    <property type="entry name" value="BETA-XYLOSIDASE-RELATED"/>
    <property type="match status" value="1"/>
</dbReference>
<keyword evidence="3 6" id="KW-0326">Glycosidase</keyword>
<evidence type="ECO:0000256" key="2">
    <source>
        <dbReference type="ARBA" id="ARBA00022801"/>
    </source>
</evidence>
<dbReference type="Proteomes" id="UP000267017">
    <property type="component" value="Unassembled WGS sequence"/>
</dbReference>
<dbReference type="SUPFAM" id="SSF75005">
    <property type="entry name" value="Arabinanase/levansucrase/invertase"/>
    <property type="match status" value="1"/>
</dbReference>
<dbReference type="AlphaFoldDB" id="A0A3P3UDQ1"/>
<dbReference type="CDD" id="cd18617">
    <property type="entry name" value="GH43_XynB-like"/>
    <property type="match status" value="1"/>
</dbReference>
<name>A0A3P3UDQ1_9BACL</name>
<keyword evidence="9" id="KW-1185">Reference proteome</keyword>
<dbReference type="OrthoDB" id="9801455at2"/>
<reference evidence="8 9" key="1">
    <citation type="submission" date="2018-11" db="EMBL/GenBank/DDBJ databases">
        <title>Genome sequencing of Paenibacillus sp. KCOM 3021 (= ChDC PVNT-B20).</title>
        <authorList>
            <person name="Kook J.-K."/>
            <person name="Park S.-N."/>
            <person name="Lim Y.K."/>
        </authorList>
    </citation>
    <scope>NUCLEOTIDE SEQUENCE [LARGE SCALE GENOMIC DNA]</scope>
    <source>
        <strain evidence="8 9">KCOM 3021</strain>
    </source>
</reference>
<dbReference type="GO" id="GO:0005975">
    <property type="term" value="P:carbohydrate metabolic process"/>
    <property type="evidence" value="ECO:0007669"/>
    <property type="project" value="InterPro"/>
</dbReference>
<dbReference type="InterPro" id="IPR041542">
    <property type="entry name" value="GH43_C2"/>
</dbReference>
<sequence>MASYRNPVIPGFYPDPSVCRVGEDYYLVTSSFEYFPGVPVFHSRDLVHWRQLGYVLNRPSQLQLGKARSSGGIYAPTIRYHQGKFYVTTTNVTGGGHLLVHSDDPAGEWSDPVWIDQPGIDPDLFFDEDGTVYFSTASGQAETGIYQSVIDLETGARLTEPQIIWDGSGGKHPEAPHLYKIGATYYLMLAEGGTEYGHMVTIARGASPSGPFTGCSGNPILSHRSKASPIQATGHADLIEAHDGSWWAVCLGIRPVGYPNRHHLGRETFLAPVKWNEQGWPEIGEGGMIAEKMEADTLPLCPWTEETQHRDDFTAASPGLAWNFLRNPHPGSWSLEERPGWLTLHGSQVTLNDEDAPAFLGRRQQHFACRAETLLEFSPADEGDEAGLTVLMNHCFHYEIALTRISGETVLIFRRRLGSLRKVEHSVPWAEDRVILGVQADAENYVFTYRHSEREEERTILGRGECSMLATEVAGGFTGVYFGLYAVSGTNAPAAPARFDWFDYIPLGMA</sequence>
<comment type="caution">
    <text evidence="8">The sequence shown here is derived from an EMBL/GenBank/DDBJ whole genome shotgun (WGS) entry which is preliminary data.</text>
</comment>
<dbReference type="Pfam" id="PF04616">
    <property type="entry name" value="Glyco_hydro_43"/>
    <property type="match status" value="1"/>
</dbReference>
<dbReference type="RefSeq" id="WP_128635370.1">
    <property type="nucleotide sequence ID" value="NZ_RRCN01000001.1"/>
</dbReference>
<dbReference type="SUPFAM" id="SSF49899">
    <property type="entry name" value="Concanavalin A-like lectins/glucanases"/>
    <property type="match status" value="1"/>
</dbReference>
<feature type="active site" description="Proton donor" evidence="4">
    <location>
        <position position="174"/>
    </location>
</feature>
<evidence type="ECO:0000259" key="7">
    <source>
        <dbReference type="Pfam" id="PF17851"/>
    </source>
</evidence>
<dbReference type="InterPro" id="IPR006710">
    <property type="entry name" value="Glyco_hydro_43"/>
</dbReference>
<dbReference type="PANTHER" id="PTHR42812">
    <property type="entry name" value="BETA-XYLOSIDASE"/>
    <property type="match status" value="1"/>
</dbReference>
<gene>
    <name evidence="8" type="ORF">EHV15_15525</name>
</gene>
<evidence type="ECO:0000256" key="4">
    <source>
        <dbReference type="PIRSR" id="PIRSR606710-1"/>
    </source>
</evidence>
<evidence type="ECO:0000256" key="3">
    <source>
        <dbReference type="ARBA" id="ARBA00023295"/>
    </source>
</evidence>